<evidence type="ECO:0000313" key="2">
    <source>
        <dbReference type="Proteomes" id="UP001057402"/>
    </source>
</evidence>
<comment type="caution">
    <text evidence="1">The sequence shown here is derived from an EMBL/GenBank/DDBJ whole genome shotgun (WGS) entry which is preliminary data.</text>
</comment>
<dbReference type="EMBL" id="CM042886">
    <property type="protein sequence ID" value="KAI4339838.1"/>
    <property type="molecule type" value="Genomic_DNA"/>
</dbReference>
<organism evidence="1 2">
    <name type="scientific">Melastoma candidum</name>
    <dbReference type="NCBI Taxonomy" id="119954"/>
    <lineage>
        <taxon>Eukaryota</taxon>
        <taxon>Viridiplantae</taxon>
        <taxon>Streptophyta</taxon>
        <taxon>Embryophyta</taxon>
        <taxon>Tracheophyta</taxon>
        <taxon>Spermatophyta</taxon>
        <taxon>Magnoliopsida</taxon>
        <taxon>eudicotyledons</taxon>
        <taxon>Gunneridae</taxon>
        <taxon>Pentapetalae</taxon>
        <taxon>rosids</taxon>
        <taxon>malvids</taxon>
        <taxon>Myrtales</taxon>
        <taxon>Melastomataceae</taxon>
        <taxon>Melastomatoideae</taxon>
        <taxon>Melastomateae</taxon>
        <taxon>Melastoma</taxon>
    </lineage>
</organism>
<dbReference type="Proteomes" id="UP001057402">
    <property type="component" value="Chromosome 7"/>
</dbReference>
<name>A0ACB9NSX6_9MYRT</name>
<gene>
    <name evidence="1" type="ORF">MLD38_024736</name>
</gene>
<evidence type="ECO:0000313" key="1">
    <source>
        <dbReference type="EMBL" id="KAI4339838.1"/>
    </source>
</evidence>
<reference evidence="2" key="1">
    <citation type="journal article" date="2023" name="Front. Plant Sci.">
        <title>Chromosomal-level genome assembly of Melastoma candidum provides insights into trichome evolution.</title>
        <authorList>
            <person name="Zhong Y."/>
            <person name="Wu W."/>
            <person name="Sun C."/>
            <person name="Zou P."/>
            <person name="Liu Y."/>
            <person name="Dai S."/>
            <person name="Zhou R."/>
        </authorList>
    </citation>
    <scope>NUCLEOTIDE SEQUENCE [LARGE SCALE GENOMIC DNA]</scope>
</reference>
<protein>
    <submittedName>
        <fullName evidence="1">Uncharacterized protein</fullName>
    </submittedName>
</protein>
<sequence length="440" mass="48168">MEVVIASSLGDGGISAWELSTGSEQLPRHKDCSSPPHGLASVGGRFLASSQSRDPSATSGSVFYWSWEKPQVEVKCFPAEPIGPLIANPEGTFIVGGGVSGEIYLWEVPTGKLLRKWNAHYRVVTCLVFSDDGSLLISGSEDGSVRVWSLYMIFDDLRRQEAKHLYVHNFTGHNLRVTDVICGYGGSNSIIISASEDRTCKVWSLSKGILLRSVLFPSVINAISLDPGELVFYAGSRDGKIYIAALNAESNSKSTYGMHIIGSLSDYSKAVTCLTHSMDGNLLVSGSEDGLVKVWDVRSGAIVRMLRHSKGPVNNVLITRKQVPSNPKSSRKHGSQLPPPLQKYENSGNDDQEGKSLVRLSGTQPGRGSSYVMTAVMNRQIEELQRQGSAATEIESERLKSDQKTSMQMVNKWKQMFDDIHQFCIDEILDKGMADTTRTT</sequence>
<keyword evidence="2" id="KW-1185">Reference proteome</keyword>
<proteinExistence type="predicted"/>
<accession>A0ACB9NSX6</accession>